<dbReference type="EMBL" id="VFRP01000021">
    <property type="protein sequence ID" value="TPE48557.1"/>
    <property type="molecule type" value="Genomic_DNA"/>
</dbReference>
<evidence type="ECO:0000313" key="2">
    <source>
        <dbReference type="EMBL" id="TPE48557.1"/>
    </source>
</evidence>
<protein>
    <submittedName>
        <fullName evidence="2">Uncharacterized protein</fullName>
    </submittedName>
</protein>
<feature type="region of interest" description="Disordered" evidence="1">
    <location>
        <begin position="91"/>
        <end position="114"/>
    </location>
</feature>
<dbReference type="RefSeq" id="WP_140455444.1">
    <property type="nucleotide sequence ID" value="NZ_VFRP01000021.1"/>
</dbReference>
<organism evidence="2 3">
    <name type="scientific">Amaricoccus solimangrovi</name>
    <dbReference type="NCBI Taxonomy" id="2589815"/>
    <lineage>
        <taxon>Bacteria</taxon>
        <taxon>Pseudomonadati</taxon>
        <taxon>Pseudomonadota</taxon>
        <taxon>Alphaproteobacteria</taxon>
        <taxon>Rhodobacterales</taxon>
        <taxon>Paracoccaceae</taxon>
        <taxon>Amaricoccus</taxon>
    </lineage>
</organism>
<evidence type="ECO:0000313" key="3">
    <source>
        <dbReference type="Proteomes" id="UP000319255"/>
    </source>
</evidence>
<sequence>MNDENQTFEKSITPSFAAAARPIVTVDVEKYQAWLDDPRLTPEQKEEFLQALWSVVVTFVEIGFGVHPLQEVCGQIEDESNPGLKEIFDAVESKSSEERVETDFPSPNGGLEVQ</sequence>
<gene>
    <name evidence="2" type="ORF">FJM51_17595</name>
</gene>
<dbReference type="OrthoDB" id="7876422at2"/>
<accession>A0A501WMP6</accession>
<keyword evidence="3" id="KW-1185">Reference proteome</keyword>
<evidence type="ECO:0000256" key="1">
    <source>
        <dbReference type="SAM" id="MobiDB-lite"/>
    </source>
</evidence>
<feature type="compositionally biased region" description="Basic and acidic residues" evidence="1">
    <location>
        <begin position="91"/>
        <end position="102"/>
    </location>
</feature>
<dbReference type="AlphaFoldDB" id="A0A501WMP6"/>
<comment type="caution">
    <text evidence="2">The sequence shown here is derived from an EMBL/GenBank/DDBJ whole genome shotgun (WGS) entry which is preliminary data.</text>
</comment>
<proteinExistence type="predicted"/>
<reference evidence="2 3" key="1">
    <citation type="submission" date="2019-06" db="EMBL/GenBank/DDBJ databases">
        <title>A novel bacterium of genus Amaricoccus, isolated from marine sediment.</title>
        <authorList>
            <person name="Huang H."/>
            <person name="Mo K."/>
            <person name="Hu Y."/>
        </authorList>
    </citation>
    <scope>NUCLEOTIDE SEQUENCE [LARGE SCALE GENOMIC DNA]</scope>
    <source>
        <strain evidence="2 3">HB172011</strain>
    </source>
</reference>
<dbReference type="Proteomes" id="UP000319255">
    <property type="component" value="Unassembled WGS sequence"/>
</dbReference>
<name>A0A501WMP6_9RHOB</name>